<dbReference type="Gene3D" id="1.10.30.50">
    <property type="match status" value="1"/>
</dbReference>
<protein>
    <submittedName>
        <fullName evidence="2">HNH endonuclease</fullName>
    </submittedName>
</protein>
<dbReference type="InterPro" id="IPR002711">
    <property type="entry name" value="HNH"/>
</dbReference>
<keyword evidence="2" id="KW-0378">Hydrolase</keyword>
<dbReference type="HOGENOM" id="CLU_887402_0_0_2"/>
<gene>
    <name evidence="2" type="ordered locus">CENSYa_0194</name>
</gene>
<feature type="domain" description="HNH" evidence="1">
    <location>
        <begin position="218"/>
        <end position="260"/>
    </location>
</feature>
<sequence length="313" mass="37022">MFNRFFSSANRMSSTYKPVFLRALLDLADLQNPQKARKMVGKQWVEQRNGKIIVDLNFIVVRFAKYYWDMEYSFHLKHAQEPRGASITNMIERVHKKEGLEKPPTAADIAGGSMEAFRREAIQKSIKKHVWTHLLTNMEGLYEKDRWTITLDEDIVGFLNVHRTLLRRGINDVLTRYLEKINRFTPQISNKIDAERPPRIQLDRDTKIRMKHWQDSKCFYCRGDLSSPHVDHVIPFNYVFSTDSYNCTLACQKCNCTKSDKLPIERLFCQVLERNDYQGSYFKEKKCPYDENSYNLLYKNCAAEYNRDKLFEP</sequence>
<evidence type="ECO:0000313" key="2">
    <source>
        <dbReference type="EMBL" id="ABK76837.1"/>
    </source>
</evidence>
<accession>A0RU20</accession>
<dbReference type="GO" id="GO:0003676">
    <property type="term" value="F:nucleic acid binding"/>
    <property type="evidence" value="ECO:0007669"/>
    <property type="project" value="InterPro"/>
</dbReference>
<name>A0RU20_CENSY</name>
<organism evidence="2 3">
    <name type="scientific">Cenarchaeum symbiosum (strain A)</name>
    <dbReference type="NCBI Taxonomy" id="414004"/>
    <lineage>
        <taxon>Archaea</taxon>
        <taxon>Nitrososphaerota</taxon>
        <taxon>Candidatus Cenarchaeales</taxon>
        <taxon>Candidatus Cenarchaeaceae</taxon>
        <taxon>Candidatus Cenarchaeum</taxon>
    </lineage>
</organism>
<evidence type="ECO:0000313" key="3">
    <source>
        <dbReference type="Proteomes" id="UP000000758"/>
    </source>
</evidence>
<proteinExistence type="predicted"/>
<dbReference type="STRING" id="414004.CENSYa_0194"/>
<reference evidence="2 3" key="1">
    <citation type="journal article" date="2006" name="Proc. Natl. Acad. Sci. U.S.A.">
        <title>Genomic analysis of the uncultivated marine crenarchaeote Cenarchaeum symbiosum.</title>
        <authorList>
            <person name="Hallam S.J."/>
            <person name="Konstantinidis K.T."/>
            <person name="Putnam N."/>
            <person name="Schleper C."/>
            <person name="Watanabe Y."/>
            <person name="Sugahara J."/>
            <person name="Preston C."/>
            <person name="de la Torre J."/>
            <person name="Richardson P.M."/>
            <person name="DeLong E.F."/>
        </authorList>
    </citation>
    <scope>NUCLEOTIDE SEQUENCE [LARGE SCALE GENOMIC DNA]</scope>
    <source>
        <strain evidence="3">A</strain>
    </source>
</reference>
<dbReference type="GO" id="GO:0008270">
    <property type="term" value="F:zinc ion binding"/>
    <property type="evidence" value="ECO:0007669"/>
    <property type="project" value="InterPro"/>
</dbReference>
<keyword evidence="3" id="KW-1185">Reference proteome</keyword>
<dbReference type="Proteomes" id="UP000000758">
    <property type="component" value="Chromosome"/>
</dbReference>
<dbReference type="Pfam" id="PF01844">
    <property type="entry name" value="HNH"/>
    <property type="match status" value="1"/>
</dbReference>
<dbReference type="EMBL" id="DP000238">
    <property type="protein sequence ID" value="ABK76837.1"/>
    <property type="molecule type" value="Genomic_DNA"/>
</dbReference>
<evidence type="ECO:0000259" key="1">
    <source>
        <dbReference type="Pfam" id="PF01844"/>
    </source>
</evidence>
<keyword evidence="2" id="KW-0255">Endonuclease</keyword>
<dbReference type="GO" id="GO:0004519">
    <property type="term" value="F:endonuclease activity"/>
    <property type="evidence" value="ECO:0007669"/>
    <property type="project" value="UniProtKB-KW"/>
</dbReference>
<dbReference type="AlphaFoldDB" id="A0RU20"/>
<dbReference type="EnsemblBacteria" id="ABK76837">
    <property type="protein sequence ID" value="ABK76837"/>
    <property type="gene ID" value="CENSYa_0194"/>
</dbReference>
<dbReference type="KEGG" id="csy:CENSYa_0194"/>
<keyword evidence="2" id="KW-0540">Nuclease</keyword>